<accession>A0ACC0CE08</accession>
<dbReference type="EMBL" id="CM044701">
    <property type="protein sequence ID" value="KAI5683024.1"/>
    <property type="molecule type" value="Genomic_DNA"/>
</dbReference>
<evidence type="ECO:0000313" key="2">
    <source>
        <dbReference type="Proteomes" id="UP001060085"/>
    </source>
</evidence>
<sequence>MIRQDQCQMKSHIIFEAMLHHPSGAMCKKQLTSTNLRNMDESAVKLGQGVVSLVLDYIDVHKNLYFLVGNNFNYALRNQKGCNYGNPGTPIQRDDKNFDMNRMSPSYEGLKLGHITRSQRKQVQLQEDKDMLVCIMKALKSKDGEFEGESKHPKLFTMYSIENELLRNQLGAKFGYVLEEKHPTVDGRGARHRLPAVDDRSYLTVAGRPRKGHLVIVLLGGNSLRKLSSDLSGLCEIHKNSVVKHGYLGEFVKEMMLHREADKHHSVAKNDYLRECTSELIPYREVDKHGKKPKRINVARTTSGWSLKLDPIAKEVVKKSSMSFVANWECDPYVCQVVVYVSRMAFLVLLSKDTIIIISCNDGTSGNPFHRNDKIHISSRTWITKLASKLRLRGCSQELVFPAEKQLQLRSPETKNDYHGPHYYWLASKIGSHGKGSCATKLPMSFEKIMLMFAEIVVLVEMIAILVLLSKEAISCFFLKTNQSSNKMNSKLTH</sequence>
<organism evidence="1 2">
    <name type="scientific">Catharanthus roseus</name>
    <name type="common">Madagascar periwinkle</name>
    <name type="synonym">Vinca rosea</name>
    <dbReference type="NCBI Taxonomy" id="4058"/>
    <lineage>
        <taxon>Eukaryota</taxon>
        <taxon>Viridiplantae</taxon>
        <taxon>Streptophyta</taxon>
        <taxon>Embryophyta</taxon>
        <taxon>Tracheophyta</taxon>
        <taxon>Spermatophyta</taxon>
        <taxon>Magnoliopsida</taxon>
        <taxon>eudicotyledons</taxon>
        <taxon>Gunneridae</taxon>
        <taxon>Pentapetalae</taxon>
        <taxon>asterids</taxon>
        <taxon>lamiids</taxon>
        <taxon>Gentianales</taxon>
        <taxon>Apocynaceae</taxon>
        <taxon>Rauvolfioideae</taxon>
        <taxon>Vinceae</taxon>
        <taxon>Catharanthinae</taxon>
        <taxon>Catharanthus</taxon>
    </lineage>
</organism>
<reference evidence="2" key="1">
    <citation type="journal article" date="2023" name="Nat. Plants">
        <title>Single-cell RNA sequencing provides a high-resolution roadmap for understanding the multicellular compartmentation of specialized metabolism.</title>
        <authorList>
            <person name="Sun S."/>
            <person name="Shen X."/>
            <person name="Li Y."/>
            <person name="Li Y."/>
            <person name="Wang S."/>
            <person name="Li R."/>
            <person name="Zhang H."/>
            <person name="Shen G."/>
            <person name="Guo B."/>
            <person name="Wei J."/>
            <person name="Xu J."/>
            <person name="St-Pierre B."/>
            <person name="Chen S."/>
            <person name="Sun C."/>
        </authorList>
    </citation>
    <scope>NUCLEOTIDE SEQUENCE [LARGE SCALE GENOMIC DNA]</scope>
</reference>
<comment type="caution">
    <text evidence="1">The sequence shown here is derived from an EMBL/GenBank/DDBJ whole genome shotgun (WGS) entry which is preliminary data.</text>
</comment>
<evidence type="ECO:0000313" key="1">
    <source>
        <dbReference type="EMBL" id="KAI5683024.1"/>
    </source>
</evidence>
<keyword evidence="2" id="KW-1185">Reference proteome</keyword>
<protein>
    <submittedName>
        <fullName evidence="1">Uncharacterized protein</fullName>
    </submittedName>
</protein>
<gene>
    <name evidence="1" type="ORF">M9H77_04252</name>
</gene>
<dbReference type="Proteomes" id="UP001060085">
    <property type="component" value="Linkage Group LG01"/>
</dbReference>
<name>A0ACC0CE08_CATRO</name>
<proteinExistence type="predicted"/>